<proteinExistence type="predicted"/>
<organism evidence="1">
    <name type="scientific">White spot syndrome virus</name>
    <dbReference type="NCBI Taxonomy" id="342409"/>
    <lineage>
        <taxon>Viruses</taxon>
        <taxon>Viruses incertae sedis</taxon>
        <taxon>Naldaviricetes</taxon>
        <taxon>Nimaviridae</taxon>
        <taxon>Whispovirus</taxon>
    </lineage>
</organism>
<reference evidence="1" key="1">
    <citation type="journal article" date="2018" name="Aquaculture">
        <title>Complete genome sequence of a white spot syndrome virus associated with a disease incursion in Australia.</title>
        <authorList>
            <person name="Oakey J."/>
            <person name="Smith C.S."/>
        </authorList>
    </citation>
    <scope>NUCLEOTIDE SEQUENCE [LARGE SCALE GENOMIC DNA]</scope>
    <source>
        <strain evidence="1">WSSV-AU</strain>
    </source>
</reference>
<name>A0A2D3I6C3_9VIRU</name>
<dbReference type="EMBL" id="MF768985">
    <property type="protein sequence ID" value="ATU83928.1"/>
    <property type="molecule type" value="Genomic_DNA"/>
</dbReference>
<protein>
    <submittedName>
        <fullName evidence="1">ORF1228</fullName>
    </submittedName>
</protein>
<dbReference type="Proteomes" id="UP000267516">
    <property type="component" value="Segment"/>
</dbReference>
<evidence type="ECO:0000313" key="1">
    <source>
        <dbReference type="EMBL" id="ATU83928.1"/>
    </source>
</evidence>
<sequence>MYREEPHCRNRCLPFYRNKTEHFFWYFKSNNISNRENARHSFNQIEGNFWGSSTHSWKKVFNQSQMFYYFCRLF</sequence>
<accession>A0A2D3I6C3</accession>